<dbReference type="Proteomes" id="UP000823922">
    <property type="component" value="Unassembled WGS sequence"/>
</dbReference>
<evidence type="ECO:0000256" key="5">
    <source>
        <dbReference type="RuleBase" id="RU361187"/>
    </source>
</evidence>
<evidence type="ECO:0000256" key="4">
    <source>
        <dbReference type="ARBA" id="ARBA00023295"/>
    </source>
</evidence>
<evidence type="ECO:0000256" key="1">
    <source>
        <dbReference type="ARBA" id="ARBA00009865"/>
    </source>
</evidence>
<protein>
    <submittedName>
        <fullName evidence="6">Family 43 glycosylhydrolase</fullName>
    </submittedName>
</protein>
<evidence type="ECO:0000256" key="3">
    <source>
        <dbReference type="ARBA" id="ARBA00022801"/>
    </source>
</evidence>
<dbReference type="InterPro" id="IPR023296">
    <property type="entry name" value="Glyco_hydro_beta-prop_sf"/>
</dbReference>
<comment type="similarity">
    <text evidence="1 5">Belongs to the glycosyl hydrolase 43 family.</text>
</comment>
<proteinExistence type="inferred from homology"/>
<dbReference type="AlphaFoldDB" id="A0A9D2QKY1"/>
<organism evidence="6 7">
    <name type="scientific">Candidatus Eisenbergiella intestinigallinarum</name>
    <dbReference type="NCBI Taxonomy" id="2838549"/>
    <lineage>
        <taxon>Bacteria</taxon>
        <taxon>Bacillati</taxon>
        <taxon>Bacillota</taxon>
        <taxon>Clostridia</taxon>
        <taxon>Lachnospirales</taxon>
        <taxon>Lachnospiraceae</taxon>
        <taxon>Eisenbergiella</taxon>
    </lineage>
</organism>
<reference evidence="6" key="2">
    <citation type="submission" date="2021-04" db="EMBL/GenBank/DDBJ databases">
        <authorList>
            <person name="Gilroy R."/>
        </authorList>
    </citation>
    <scope>NUCLEOTIDE SEQUENCE</scope>
    <source>
        <strain evidence="6">ChiBcec1-1630</strain>
    </source>
</reference>
<evidence type="ECO:0000313" key="6">
    <source>
        <dbReference type="EMBL" id="HJC87967.1"/>
    </source>
</evidence>
<dbReference type="SUPFAM" id="SSF75005">
    <property type="entry name" value="Arabinanase/levansucrase/invertase"/>
    <property type="match status" value="1"/>
</dbReference>
<dbReference type="InterPro" id="IPR006710">
    <property type="entry name" value="Glyco_hydro_43"/>
</dbReference>
<dbReference type="GO" id="GO:0005975">
    <property type="term" value="P:carbohydrate metabolic process"/>
    <property type="evidence" value="ECO:0007669"/>
    <property type="project" value="InterPro"/>
</dbReference>
<keyword evidence="3 5" id="KW-0378">Hydrolase</keyword>
<name>A0A9D2QKY1_9FIRM</name>
<dbReference type="CDD" id="cd18818">
    <property type="entry name" value="GH43_GbtXyl43B-like"/>
    <property type="match status" value="1"/>
</dbReference>
<evidence type="ECO:0000256" key="2">
    <source>
        <dbReference type="ARBA" id="ARBA00022729"/>
    </source>
</evidence>
<accession>A0A9D2QKY1</accession>
<dbReference type="Gene3D" id="2.115.10.20">
    <property type="entry name" value="Glycosyl hydrolase domain, family 43"/>
    <property type="match status" value="1"/>
</dbReference>
<dbReference type="PANTHER" id="PTHR43817">
    <property type="entry name" value="GLYCOSYL HYDROLASE"/>
    <property type="match status" value="1"/>
</dbReference>
<dbReference type="EMBL" id="DWVS01000202">
    <property type="protein sequence ID" value="HJC87967.1"/>
    <property type="molecule type" value="Genomic_DNA"/>
</dbReference>
<keyword evidence="2" id="KW-0732">Signal</keyword>
<evidence type="ECO:0000313" key="7">
    <source>
        <dbReference type="Proteomes" id="UP000823922"/>
    </source>
</evidence>
<comment type="caution">
    <text evidence="6">The sequence shown here is derived from an EMBL/GenBank/DDBJ whole genome shotgun (WGS) entry which is preliminary data.</text>
</comment>
<dbReference type="PANTHER" id="PTHR43817:SF1">
    <property type="entry name" value="HYDROLASE, FAMILY 43, PUTATIVE (AFU_ORTHOLOGUE AFUA_3G01660)-RELATED"/>
    <property type="match status" value="1"/>
</dbReference>
<keyword evidence="4 5" id="KW-0326">Glycosidase</keyword>
<dbReference type="GO" id="GO:0004553">
    <property type="term" value="F:hydrolase activity, hydrolyzing O-glycosyl compounds"/>
    <property type="evidence" value="ECO:0007669"/>
    <property type="project" value="InterPro"/>
</dbReference>
<sequence>MVEYERKQVSLAVYTRRAVPGVYPDGLARSVHFAVSRDGKTYEPWNSGYGILFAEGTITEQNTIRPKCVKDPHLSRRKDGSFAITARRVEEDGSEDEESRGKVLLWLTEDFIRFTACGLVEENVLEEERKGTDRLMVDAAVCGRAALYWGKLRNIGIHLPERVKVSDAEELERVKALAVYTDGSTAEKQVDWDSACLDFSRKGEYLIRGRVKSPAYPFPLDRGWGDPVIFPWEGKYYYIATNDNRNDIGFYVREAERPEELFGEHVKQHVILDYDEKRELIQTFWAPEFHVIGGRLYILFAVGPREWGPQCWLMRLKEGGRITDPAAWEDPVRIRKKDGSFLCREGITLDMTCLKAGRRSYVVWSYRNGINTPLDTGSMLYIAQIDENAPWQLISDPVLLSRPLYGWENTEGTINNEGPHAFTTGGMVYLTYSGGAANGYTYVLGMLRAKESSDLTDPDSWEKSGTPVLSFYSVEGQYGPGHNSFFIDPDGNLMIAYHAETAIDDNIRCPGIRRVHFDIQGRPRFDLSAERDLDPKLCEVSLRVMVSPEEKDGKGEN</sequence>
<dbReference type="Pfam" id="PF04616">
    <property type="entry name" value="Glyco_hydro_43"/>
    <property type="match status" value="1"/>
</dbReference>
<reference evidence="6" key="1">
    <citation type="journal article" date="2021" name="PeerJ">
        <title>Extensive microbial diversity within the chicken gut microbiome revealed by metagenomics and culture.</title>
        <authorList>
            <person name="Gilroy R."/>
            <person name="Ravi A."/>
            <person name="Getino M."/>
            <person name="Pursley I."/>
            <person name="Horton D.L."/>
            <person name="Alikhan N.F."/>
            <person name="Baker D."/>
            <person name="Gharbi K."/>
            <person name="Hall N."/>
            <person name="Watson M."/>
            <person name="Adriaenssens E.M."/>
            <person name="Foster-Nyarko E."/>
            <person name="Jarju S."/>
            <person name="Secka A."/>
            <person name="Antonio M."/>
            <person name="Oren A."/>
            <person name="Chaudhuri R.R."/>
            <person name="La Ragione R."/>
            <person name="Hildebrand F."/>
            <person name="Pallen M.J."/>
        </authorList>
    </citation>
    <scope>NUCLEOTIDE SEQUENCE</scope>
    <source>
        <strain evidence="6">ChiBcec1-1630</strain>
    </source>
</reference>
<gene>
    <name evidence="6" type="ORF">H9926_08140</name>
</gene>